<keyword evidence="8" id="KW-0812">Transmembrane</keyword>
<dbReference type="Gene3D" id="2.30.30.760">
    <property type="match status" value="1"/>
</dbReference>
<dbReference type="InterPro" id="IPR039246">
    <property type="entry name" value="Flagellar_FlgA"/>
</dbReference>
<dbReference type="AlphaFoldDB" id="A0A066UYZ6"/>
<keyword evidence="7" id="KW-1005">Bacterial flagellum biogenesis</keyword>
<dbReference type="Pfam" id="PF13144">
    <property type="entry name" value="ChapFlgA"/>
    <property type="match status" value="1"/>
</dbReference>
<dbReference type="NCBIfam" id="TIGR03170">
    <property type="entry name" value="flgA_cterm"/>
    <property type="match status" value="1"/>
</dbReference>
<protein>
    <recommendedName>
        <fullName evidence="3 7">Flagella basal body P-ring formation protein FlgA</fullName>
    </recommendedName>
</protein>
<reference evidence="10 15" key="3">
    <citation type="submission" date="2019-09" db="EMBL/GenBank/DDBJ databases">
        <title>Whole genome sequence of Vibrio fortis.</title>
        <authorList>
            <person name="Das S.K."/>
        </authorList>
    </citation>
    <scope>NUCLEOTIDE SEQUENCE [LARGE SCALE GENOMIC DNA]</scope>
    <source>
        <strain evidence="10 15">AN60</strain>
    </source>
</reference>
<evidence type="ECO:0000256" key="7">
    <source>
        <dbReference type="RuleBase" id="RU362063"/>
    </source>
</evidence>
<dbReference type="GO" id="GO:0042597">
    <property type="term" value="C:periplasmic space"/>
    <property type="evidence" value="ECO:0007669"/>
    <property type="project" value="UniProtKB-SubCell"/>
</dbReference>
<dbReference type="SMART" id="SM00858">
    <property type="entry name" value="SAF"/>
    <property type="match status" value="1"/>
</dbReference>
<keyword evidence="12" id="KW-0282">Flagellum</keyword>
<dbReference type="GO" id="GO:0044780">
    <property type="term" value="P:bacterial-type flagellum assembly"/>
    <property type="evidence" value="ECO:0007669"/>
    <property type="project" value="InterPro"/>
</dbReference>
<keyword evidence="13" id="KW-1185">Reference proteome</keyword>
<comment type="similarity">
    <text evidence="2 7">Belongs to the FlgA family.</text>
</comment>
<evidence type="ECO:0000256" key="6">
    <source>
        <dbReference type="ARBA" id="ARBA00025643"/>
    </source>
</evidence>
<keyword evidence="8" id="KW-0472">Membrane</keyword>
<evidence type="ECO:0000313" key="14">
    <source>
        <dbReference type="Proteomes" id="UP000326687"/>
    </source>
</evidence>
<keyword evidence="12" id="KW-0966">Cell projection</keyword>
<feature type="domain" description="SAF" evidence="9">
    <location>
        <begin position="126"/>
        <end position="188"/>
    </location>
</feature>
<dbReference type="PANTHER" id="PTHR36307">
    <property type="entry name" value="FLAGELLA BASAL BODY P-RING FORMATION PROTEIN FLGA"/>
    <property type="match status" value="1"/>
</dbReference>
<dbReference type="OrthoDB" id="5729023at2"/>
<keyword evidence="5 7" id="KW-0574">Periplasm</keyword>
<dbReference type="RefSeq" id="WP_032550120.1">
    <property type="nucleotide sequence ID" value="NZ_JATABQ010000105.1"/>
</dbReference>
<evidence type="ECO:0000313" key="12">
    <source>
        <dbReference type="EMBL" id="KDN29493.1"/>
    </source>
</evidence>
<evidence type="ECO:0000313" key="10">
    <source>
        <dbReference type="EMBL" id="KAB0286440.1"/>
    </source>
</evidence>
<dbReference type="STRING" id="212667.VFDL14_08095"/>
<name>A0A066UYZ6_9VIBR</name>
<keyword evidence="12" id="KW-0969">Cilium</keyword>
<evidence type="ECO:0000259" key="9">
    <source>
        <dbReference type="SMART" id="SM00858"/>
    </source>
</evidence>
<keyword evidence="4" id="KW-0732">Signal</keyword>
<comment type="caution">
    <text evidence="12">The sequence shown here is derived from an EMBL/GenBank/DDBJ whole genome shotgun (WGS) entry which is preliminary data.</text>
</comment>
<dbReference type="EMBL" id="VWSE01000008">
    <property type="protein sequence ID" value="KAB0286440.1"/>
    <property type="molecule type" value="Genomic_DNA"/>
</dbReference>
<dbReference type="Gene3D" id="3.90.1210.10">
    <property type="entry name" value="Antifreeze-like/N-acetylneuraminic acid synthase C-terminal domain"/>
    <property type="match status" value="1"/>
</dbReference>
<evidence type="ECO:0000313" key="11">
    <source>
        <dbReference type="EMBL" id="KAB0304315.1"/>
    </source>
</evidence>
<dbReference type="PANTHER" id="PTHR36307:SF1">
    <property type="entry name" value="FLAGELLA BASAL BODY P-RING FORMATION PROTEIN FLGA"/>
    <property type="match status" value="1"/>
</dbReference>
<evidence type="ECO:0000313" key="13">
    <source>
        <dbReference type="Proteomes" id="UP000027219"/>
    </source>
</evidence>
<evidence type="ECO:0000256" key="3">
    <source>
        <dbReference type="ARBA" id="ARBA00014754"/>
    </source>
</evidence>
<evidence type="ECO:0000313" key="15">
    <source>
        <dbReference type="Proteomes" id="UP000326789"/>
    </source>
</evidence>
<feature type="transmembrane region" description="Helical" evidence="8">
    <location>
        <begin position="18"/>
        <end position="38"/>
    </location>
</feature>
<dbReference type="InterPro" id="IPR017585">
    <property type="entry name" value="SAF_FlgA"/>
</dbReference>
<evidence type="ECO:0000256" key="5">
    <source>
        <dbReference type="ARBA" id="ARBA00022764"/>
    </source>
</evidence>
<reference evidence="11 14" key="2">
    <citation type="submission" date="2019-09" db="EMBL/GenBank/DDBJ databases">
        <title>Vibrio Fortis S7-72.</title>
        <authorList>
            <person name="Das S.K."/>
        </authorList>
    </citation>
    <scope>NUCLEOTIDE SEQUENCE [LARGE SCALE GENOMIC DNA]</scope>
    <source>
        <strain evidence="11 14">S7-72</strain>
    </source>
</reference>
<dbReference type="EMBL" id="JFFR01000006">
    <property type="protein sequence ID" value="KDN29493.1"/>
    <property type="molecule type" value="Genomic_DNA"/>
</dbReference>
<comment type="function">
    <text evidence="6 7">Involved in the assembly process of the P-ring formation. It may associate with FlgF on the rod constituting a structure essential for the P-ring assembly or may act as a modulator protein for the P-ring assembly.</text>
</comment>
<evidence type="ECO:0000256" key="2">
    <source>
        <dbReference type="ARBA" id="ARBA00010474"/>
    </source>
</evidence>
<dbReference type="Proteomes" id="UP000326789">
    <property type="component" value="Unassembled WGS sequence"/>
</dbReference>
<dbReference type="InterPro" id="IPR013974">
    <property type="entry name" value="SAF"/>
</dbReference>
<dbReference type="Proteomes" id="UP000027219">
    <property type="component" value="Unassembled WGS sequence"/>
</dbReference>
<dbReference type="Pfam" id="PF17656">
    <property type="entry name" value="ChapFlgA_N"/>
    <property type="match status" value="1"/>
</dbReference>
<evidence type="ECO:0000256" key="8">
    <source>
        <dbReference type="SAM" id="Phobius"/>
    </source>
</evidence>
<dbReference type="InterPro" id="IPR041231">
    <property type="entry name" value="FlgA_N"/>
</dbReference>
<dbReference type="EMBL" id="VXDD01000001">
    <property type="protein sequence ID" value="KAB0304315.1"/>
    <property type="molecule type" value="Genomic_DNA"/>
</dbReference>
<organism evidence="12 13">
    <name type="scientific">Vibrio fortis</name>
    <dbReference type="NCBI Taxonomy" id="212667"/>
    <lineage>
        <taxon>Bacteria</taxon>
        <taxon>Pseudomonadati</taxon>
        <taxon>Pseudomonadota</taxon>
        <taxon>Gammaproteobacteria</taxon>
        <taxon>Vibrionales</taxon>
        <taxon>Vibrionaceae</taxon>
        <taxon>Vibrio</taxon>
    </lineage>
</organism>
<dbReference type="Proteomes" id="UP000326687">
    <property type="component" value="Unassembled WGS sequence"/>
</dbReference>
<keyword evidence="8" id="KW-1133">Transmembrane helix</keyword>
<accession>A0A066UYZ6</accession>
<dbReference type="CDD" id="cd11614">
    <property type="entry name" value="SAF_CpaB_FlgA_like"/>
    <property type="match status" value="1"/>
</dbReference>
<gene>
    <name evidence="10" type="primary">flgA</name>
    <name evidence="10" type="ORF">F2P58_17325</name>
    <name evidence="11" type="ORF">F2Z80_10360</name>
    <name evidence="12" type="ORF">VFDL14_08095</name>
</gene>
<evidence type="ECO:0000256" key="1">
    <source>
        <dbReference type="ARBA" id="ARBA00004418"/>
    </source>
</evidence>
<proteinExistence type="inferred from homology"/>
<sequence>MTYHNSNLQPFSITTCRAFFKIVAKFIGIISILFSFFAQGATSEQIEAIQTAAEQHILDTVEQPMGGELLVQSANVDSRIKATDCPIPLETSASTATNTRSSITVLVQCVPDEWRVYVPVRLSISAPLVTATRTIARGEIIGQYDVTTAMISLNKFRRQGYTLPEQVIGAKVKKNLRPGDVIERGDICVVCRNEKVIIQAVKGGMTITTKGTALTDGSMGDQVRVKNDKSQRIIEGIVTDMSEVTVHF</sequence>
<evidence type="ECO:0000256" key="4">
    <source>
        <dbReference type="ARBA" id="ARBA00022729"/>
    </source>
</evidence>
<reference evidence="12 13" key="1">
    <citation type="submission" date="2014-02" db="EMBL/GenBank/DDBJ databases">
        <title>Vibrio fortis Dalian14 Genome Sequencing.</title>
        <authorList>
            <person name="Wang Y."/>
            <person name="Song L."/>
            <person name="Liu G."/>
            <person name="Ding J."/>
        </authorList>
    </citation>
    <scope>NUCLEOTIDE SEQUENCE [LARGE SCALE GENOMIC DNA]</scope>
    <source>
        <strain evidence="12 13">Dalian14</strain>
    </source>
</reference>
<comment type="subcellular location">
    <subcellularLocation>
        <location evidence="1 7">Periplasm</location>
    </subcellularLocation>
</comment>